<gene>
    <name evidence="3" type="ORF">OKA05_11330</name>
</gene>
<keyword evidence="4" id="KW-1185">Reference proteome</keyword>
<comment type="caution">
    <text evidence="3">The sequence shown here is derived from an EMBL/GenBank/DDBJ whole genome shotgun (WGS) entry which is preliminary data.</text>
</comment>
<evidence type="ECO:0000259" key="2">
    <source>
        <dbReference type="Pfam" id="PF07589"/>
    </source>
</evidence>
<dbReference type="RefSeq" id="WP_264487252.1">
    <property type="nucleotide sequence ID" value="NZ_JAPDDT010000004.1"/>
</dbReference>
<dbReference type="Gene3D" id="2.60.120.260">
    <property type="entry name" value="Galactose-binding domain-like"/>
    <property type="match status" value="1"/>
</dbReference>
<organism evidence="3 4">
    <name type="scientific">Luteolibacter arcticus</name>
    <dbReference type="NCBI Taxonomy" id="1581411"/>
    <lineage>
        <taxon>Bacteria</taxon>
        <taxon>Pseudomonadati</taxon>
        <taxon>Verrucomicrobiota</taxon>
        <taxon>Verrucomicrobiia</taxon>
        <taxon>Verrucomicrobiales</taxon>
        <taxon>Verrucomicrobiaceae</taxon>
        <taxon>Luteolibacter</taxon>
    </lineage>
</organism>
<sequence length="217" mass="22822">MKSIPLLFLAACASVHGAVIIGVSATASTYFAAQQDPINLVNNAGLVGAGPYDFSSQHNEDVGSTGQWHAGAGQGVGGVAPVTNDQFVTFDLDGVGTTAYDLTSIYIWQHNQPFDSFNRGVNQFDLLYSIDGGTNWLTASSNLNLLKSTGGPNSAQQFTLSQTGVTHVRIEIDTAWSGAANEYVGLSEVKFDGVAVPEPASALLGAFGLLALLRRRR</sequence>
<keyword evidence="1" id="KW-0732">Signal</keyword>
<evidence type="ECO:0000256" key="1">
    <source>
        <dbReference type="SAM" id="SignalP"/>
    </source>
</evidence>
<name>A0ABT3GI20_9BACT</name>
<evidence type="ECO:0000313" key="3">
    <source>
        <dbReference type="EMBL" id="MCW1923146.1"/>
    </source>
</evidence>
<reference evidence="3 4" key="1">
    <citation type="submission" date="2022-10" db="EMBL/GenBank/DDBJ databases">
        <title>Luteolibacter arcticus strain CCTCC AB 2014275, whole genome shotgun sequencing project.</title>
        <authorList>
            <person name="Zhao G."/>
            <person name="Shen L."/>
        </authorList>
    </citation>
    <scope>NUCLEOTIDE SEQUENCE [LARGE SCALE GENOMIC DNA]</scope>
    <source>
        <strain evidence="3 4">CCTCC AB 2014275</strain>
    </source>
</reference>
<feature type="signal peptide" evidence="1">
    <location>
        <begin position="1"/>
        <end position="17"/>
    </location>
</feature>
<proteinExistence type="predicted"/>
<feature type="domain" description="Ice-binding protein C-terminal" evidence="2">
    <location>
        <begin position="195"/>
        <end position="217"/>
    </location>
</feature>
<evidence type="ECO:0000313" key="4">
    <source>
        <dbReference type="Proteomes" id="UP001320876"/>
    </source>
</evidence>
<protein>
    <recommendedName>
        <fullName evidence="2">Ice-binding protein C-terminal domain-containing protein</fullName>
    </recommendedName>
</protein>
<accession>A0ABT3GI20</accession>
<dbReference type="Proteomes" id="UP001320876">
    <property type="component" value="Unassembled WGS sequence"/>
</dbReference>
<dbReference type="InterPro" id="IPR013424">
    <property type="entry name" value="Ice-binding_C"/>
</dbReference>
<dbReference type="Pfam" id="PF07589">
    <property type="entry name" value="PEP-CTERM"/>
    <property type="match status" value="1"/>
</dbReference>
<feature type="chain" id="PRO_5045878723" description="Ice-binding protein C-terminal domain-containing protein" evidence="1">
    <location>
        <begin position="18"/>
        <end position="217"/>
    </location>
</feature>
<dbReference type="EMBL" id="JAPDDT010000004">
    <property type="protein sequence ID" value="MCW1923146.1"/>
    <property type="molecule type" value="Genomic_DNA"/>
</dbReference>